<dbReference type="PANTHER" id="PTHR43330">
    <property type="entry name" value="METHIONINE AMINOPEPTIDASE"/>
    <property type="match status" value="1"/>
</dbReference>
<protein>
    <submittedName>
        <fullName evidence="1">Methionine aminopeptidase</fullName>
    </submittedName>
</protein>
<keyword evidence="1" id="KW-0031">Aminopeptidase</keyword>
<dbReference type="Proteomes" id="UP000003933">
    <property type="component" value="Chromosome"/>
</dbReference>
<dbReference type="PANTHER" id="PTHR43330:SF7">
    <property type="entry name" value="METHIONINE AMINOPEPTIDASE 1"/>
    <property type="match status" value="1"/>
</dbReference>
<sequence length="226" mass="27529">MNNSHNFLKCGYLNNFIITIINNYKCNNNLELDYIILYYIKKINCRSSTINYNNYKFSSCLSIENIICHGIPIKNFYYNYLKIDVSIYFKYYYSDNCYISNYYRKINFFLKKNFFNIINLIKINKNIIINNIKNKNIFINENYCSHGIFKKLHNNLIIYNNNKKTKLFDTFTIEPMFIFFKKNGYLYKNNYFSIKNNLSFQWEHTLFIFKNKKILTTIKKSELCFL</sequence>
<proteinExistence type="predicted"/>
<dbReference type="PATRIC" id="fig|1202539.3.peg.18"/>
<reference evidence="1 2" key="1">
    <citation type="journal article" date="2012" name="Mol. Biol. Evol.">
        <title>Genome reduction and co-evolution between the primary and secondary bacterial symbionts of psyllids.</title>
        <authorList>
            <person name="Sloan D.B."/>
            <person name="Moran N.A."/>
        </authorList>
    </citation>
    <scope>NUCLEOTIDE SEQUENCE [LARGE SCALE GENOMIC DNA]</scope>
    <source>
        <strain evidence="1 2">HT</strain>
    </source>
</reference>
<dbReference type="EMBL" id="CP003544">
    <property type="protein sequence ID" value="AFP84065.1"/>
    <property type="molecule type" value="Genomic_DNA"/>
</dbReference>
<organism evidence="1 2">
    <name type="scientific">Candidatus Carsonella ruddii HT isolate Thao2000</name>
    <dbReference type="NCBI Taxonomy" id="1202539"/>
    <lineage>
        <taxon>Bacteria</taxon>
        <taxon>Pseudomonadati</taxon>
        <taxon>Pseudomonadota</taxon>
        <taxon>Gammaproteobacteria</taxon>
        <taxon>Oceanospirillales</taxon>
        <taxon>Halomonadaceae</taxon>
        <taxon>Zymobacter group</taxon>
        <taxon>Candidatus Carsonella</taxon>
    </lineage>
</organism>
<gene>
    <name evidence="1" type="primary">map</name>
    <name evidence="1" type="ORF">A355_019</name>
</gene>
<dbReference type="AlphaFoldDB" id="J3TW83"/>
<keyword evidence="1" id="KW-0378">Hydrolase</keyword>
<keyword evidence="1" id="KW-0645">Protease</keyword>
<dbReference type="RefSeq" id="WP_014887365.1">
    <property type="nucleotide sequence ID" value="NC_018417.1"/>
</dbReference>
<dbReference type="KEGG" id="crt:A355_019"/>
<dbReference type="SUPFAM" id="SSF55920">
    <property type="entry name" value="Creatinase/aminopeptidase"/>
    <property type="match status" value="1"/>
</dbReference>
<dbReference type="GO" id="GO:0005829">
    <property type="term" value="C:cytosol"/>
    <property type="evidence" value="ECO:0007669"/>
    <property type="project" value="TreeGrafter"/>
</dbReference>
<dbReference type="GO" id="GO:0070006">
    <property type="term" value="F:metalloaminopeptidase activity"/>
    <property type="evidence" value="ECO:0007669"/>
    <property type="project" value="TreeGrafter"/>
</dbReference>
<dbReference type="InterPro" id="IPR036005">
    <property type="entry name" value="Creatinase/aminopeptidase-like"/>
</dbReference>
<dbReference type="STRING" id="1202539.A355_019"/>
<dbReference type="OrthoDB" id="9802055at2"/>
<evidence type="ECO:0000313" key="1">
    <source>
        <dbReference type="EMBL" id="AFP84065.1"/>
    </source>
</evidence>
<dbReference type="HOGENOM" id="CLU_015857_0_0_6"/>
<accession>J3TW83</accession>
<evidence type="ECO:0000313" key="2">
    <source>
        <dbReference type="Proteomes" id="UP000003933"/>
    </source>
</evidence>
<dbReference type="Gene3D" id="3.90.230.10">
    <property type="entry name" value="Creatinase/methionine aminopeptidase superfamily"/>
    <property type="match status" value="2"/>
</dbReference>
<name>J3TW83_CARRU</name>